<evidence type="ECO:0000256" key="2">
    <source>
        <dbReference type="ARBA" id="ARBA00009508"/>
    </source>
</evidence>
<dbReference type="InterPro" id="IPR016488">
    <property type="entry name" value="NADH_Ub_cplx-1_asu_su-6"/>
</dbReference>
<dbReference type="Proteomes" id="UP000267821">
    <property type="component" value="Unassembled WGS sequence"/>
</dbReference>
<dbReference type="GO" id="GO:0006979">
    <property type="term" value="P:response to oxidative stress"/>
    <property type="evidence" value="ECO:0007669"/>
    <property type="project" value="TreeGrafter"/>
</dbReference>
<proteinExistence type="inferred from homology"/>
<dbReference type="PANTHER" id="PTHR12964">
    <property type="entry name" value="NADH-UBIQUINONE OXIDOREDUCTASE B14 SUBUNIT"/>
    <property type="match status" value="1"/>
</dbReference>
<gene>
    <name evidence="9" type="ORF">L211DRAFT_862776</name>
</gene>
<protein>
    <submittedName>
        <fullName evidence="9">NADH dehydrogenase, alpha subcomplex, subunit 6</fullName>
    </submittedName>
</protein>
<dbReference type="InParanoid" id="A0A3N4LK60"/>
<keyword evidence="5" id="KW-0999">Mitochondrion inner membrane</keyword>
<comment type="similarity">
    <text evidence="2">Belongs to the complex I LYR family.</text>
</comment>
<evidence type="ECO:0000256" key="5">
    <source>
        <dbReference type="ARBA" id="ARBA00022792"/>
    </source>
</evidence>
<dbReference type="PANTHER" id="PTHR12964:SF0">
    <property type="entry name" value="NADH DEHYDROGENASE [UBIQUINONE] 1 ALPHA SUBCOMPLEX SUBUNIT 6"/>
    <property type="match status" value="1"/>
</dbReference>
<keyword evidence="4" id="KW-0679">Respiratory chain</keyword>
<evidence type="ECO:0000313" key="9">
    <source>
        <dbReference type="EMBL" id="RPB22108.1"/>
    </source>
</evidence>
<dbReference type="PIRSF" id="PIRSF006643">
    <property type="entry name" value="NDUA6"/>
    <property type="match status" value="1"/>
</dbReference>
<keyword evidence="10" id="KW-1185">Reference proteome</keyword>
<keyword evidence="3" id="KW-0813">Transport</keyword>
<evidence type="ECO:0000256" key="4">
    <source>
        <dbReference type="ARBA" id="ARBA00022660"/>
    </source>
</evidence>
<dbReference type="GO" id="GO:0005743">
    <property type="term" value="C:mitochondrial inner membrane"/>
    <property type="evidence" value="ECO:0007669"/>
    <property type="project" value="UniProtKB-SubCell"/>
</dbReference>
<comment type="subcellular location">
    <subcellularLocation>
        <location evidence="1">Mitochondrion inner membrane</location>
        <topology evidence="1">Peripheral membrane protein</topology>
        <orientation evidence="1">Matrix side</orientation>
    </subcellularLocation>
</comment>
<dbReference type="EMBL" id="ML121554">
    <property type="protein sequence ID" value="RPB22108.1"/>
    <property type="molecule type" value="Genomic_DNA"/>
</dbReference>
<dbReference type="InterPro" id="IPR045299">
    <property type="entry name" value="Complex1_LYR_NDUFA6_LYRM6"/>
</dbReference>
<dbReference type="GO" id="GO:0045271">
    <property type="term" value="C:respiratory chain complex I"/>
    <property type="evidence" value="ECO:0007669"/>
    <property type="project" value="InterPro"/>
</dbReference>
<name>A0A3N4LK60_9PEZI</name>
<evidence type="ECO:0000313" key="10">
    <source>
        <dbReference type="Proteomes" id="UP000267821"/>
    </source>
</evidence>
<evidence type="ECO:0000256" key="7">
    <source>
        <dbReference type="ARBA" id="ARBA00023128"/>
    </source>
</evidence>
<evidence type="ECO:0000256" key="8">
    <source>
        <dbReference type="ARBA" id="ARBA00023136"/>
    </source>
</evidence>
<keyword evidence="8" id="KW-0472">Membrane</keyword>
<dbReference type="AlphaFoldDB" id="A0A3N4LK60"/>
<accession>A0A3N4LK60</accession>
<evidence type="ECO:0000256" key="3">
    <source>
        <dbReference type="ARBA" id="ARBA00022448"/>
    </source>
</evidence>
<reference evidence="9 10" key="1">
    <citation type="journal article" date="2018" name="Nat. Ecol. Evol.">
        <title>Pezizomycetes genomes reveal the molecular basis of ectomycorrhizal truffle lifestyle.</title>
        <authorList>
            <person name="Murat C."/>
            <person name="Payen T."/>
            <person name="Noel B."/>
            <person name="Kuo A."/>
            <person name="Morin E."/>
            <person name="Chen J."/>
            <person name="Kohler A."/>
            <person name="Krizsan K."/>
            <person name="Balestrini R."/>
            <person name="Da Silva C."/>
            <person name="Montanini B."/>
            <person name="Hainaut M."/>
            <person name="Levati E."/>
            <person name="Barry K.W."/>
            <person name="Belfiori B."/>
            <person name="Cichocki N."/>
            <person name="Clum A."/>
            <person name="Dockter R.B."/>
            <person name="Fauchery L."/>
            <person name="Guy J."/>
            <person name="Iotti M."/>
            <person name="Le Tacon F."/>
            <person name="Lindquist E.A."/>
            <person name="Lipzen A."/>
            <person name="Malagnac F."/>
            <person name="Mello A."/>
            <person name="Molinier V."/>
            <person name="Miyauchi S."/>
            <person name="Poulain J."/>
            <person name="Riccioni C."/>
            <person name="Rubini A."/>
            <person name="Sitrit Y."/>
            <person name="Splivallo R."/>
            <person name="Traeger S."/>
            <person name="Wang M."/>
            <person name="Zifcakova L."/>
            <person name="Wipf D."/>
            <person name="Zambonelli A."/>
            <person name="Paolocci F."/>
            <person name="Nowrousian M."/>
            <person name="Ottonello S."/>
            <person name="Baldrian P."/>
            <person name="Spatafora J.W."/>
            <person name="Henrissat B."/>
            <person name="Nagy L.G."/>
            <person name="Aury J.M."/>
            <person name="Wincker P."/>
            <person name="Grigoriev I.V."/>
            <person name="Bonfante P."/>
            <person name="Martin F.M."/>
        </authorList>
    </citation>
    <scope>NUCLEOTIDE SEQUENCE [LARGE SCALE GENOMIC DNA]</scope>
    <source>
        <strain evidence="9 10">ATCC MYA-4762</strain>
    </source>
</reference>
<keyword evidence="6" id="KW-0249">Electron transport</keyword>
<sequence length="124" mass="14577">MTIVPTLLAKTSRASTSPAEARQRVIHAYREWQRAAPEICSLYLLDIPVSTVRSKIRQEFERHRYVKQLPVIDVLLLQSQKEYQETMNYWKQLTHIMKYFNAEENPSPKVSQGFMQNFLEVGYA</sequence>
<keyword evidence="7" id="KW-0496">Mitochondrion</keyword>
<dbReference type="CDD" id="cd20266">
    <property type="entry name" value="Complex1_LYR_NDUFA6_LYRM6"/>
    <property type="match status" value="1"/>
</dbReference>
<dbReference type="OrthoDB" id="14535at2759"/>
<dbReference type="STRING" id="1051890.A0A3N4LK60"/>
<dbReference type="Pfam" id="PF13233">
    <property type="entry name" value="Complex1_LYR_2"/>
    <property type="match status" value="1"/>
</dbReference>
<evidence type="ECO:0000256" key="1">
    <source>
        <dbReference type="ARBA" id="ARBA00004443"/>
    </source>
</evidence>
<organism evidence="9 10">
    <name type="scientific">Terfezia boudieri ATCC MYA-4762</name>
    <dbReference type="NCBI Taxonomy" id="1051890"/>
    <lineage>
        <taxon>Eukaryota</taxon>
        <taxon>Fungi</taxon>
        <taxon>Dikarya</taxon>
        <taxon>Ascomycota</taxon>
        <taxon>Pezizomycotina</taxon>
        <taxon>Pezizomycetes</taxon>
        <taxon>Pezizales</taxon>
        <taxon>Pezizaceae</taxon>
        <taxon>Terfezia</taxon>
    </lineage>
</organism>
<evidence type="ECO:0000256" key="6">
    <source>
        <dbReference type="ARBA" id="ARBA00022982"/>
    </source>
</evidence>